<name>A0A560M341_9BRAD</name>
<keyword evidence="2" id="KW-1133">Transmembrane helix</keyword>
<sequence length="212" mass="22048">MVGFPLLLVPLAVYNIIAFLMPGVSFTDPLIRLTLLSGEQWQITLSDMLLAAGVLLLLLEVIKGARPGAKYLTDHLLSLIVFGAAAAEFVLWPKFGNSTYCLLTLLALVDFISGIALRTRRRAVVAPAAPAPSVSKSQPEAPQPAPVAQPTPRPEPAPVAAPAPAAPPPAPPVPSATSVAESVLLDQSAPKPTVTSPDLQPGGQPPSDAPQR</sequence>
<proteinExistence type="predicted"/>
<evidence type="ECO:0000313" key="4">
    <source>
        <dbReference type="Proteomes" id="UP000321304"/>
    </source>
</evidence>
<reference evidence="3 4" key="1">
    <citation type="submission" date="2019-06" db="EMBL/GenBank/DDBJ databases">
        <title>Genomic Encyclopedia of Type Strains, Phase IV (KMG-V): Genome sequencing to study the core and pangenomes of soil and plant-associated prokaryotes.</title>
        <authorList>
            <person name="Whitman W."/>
        </authorList>
    </citation>
    <scope>NUCLEOTIDE SEQUENCE [LARGE SCALE GENOMIC DNA]</scope>
    <source>
        <strain evidence="3 4">BR 10355</strain>
    </source>
</reference>
<comment type="caution">
    <text evidence="3">The sequence shown here is derived from an EMBL/GenBank/DDBJ whole genome shotgun (WGS) entry which is preliminary data.</text>
</comment>
<organism evidence="3 4">
    <name type="scientific">Bradyrhizobium macuxiense</name>
    <dbReference type="NCBI Taxonomy" id="1755647"/>
    <lineage>
        <taxon>Bacteria</taxon>
        <taxon>Pseudomonadati</taxon>
        <taxon>Pseudomonadota</taxon>
        <taxon>Alphaproteobacteria</taxon>
        <taxon>Hyphomicrobiales</taxon>
        <taxon>Nitrobacteraceae</taxon>
        <taxon>Bradyrhizobium</taxon>
    </lineage>
</organism>
<gene>
    <name evidence="3" type="ORF">FBZ93_104504</name>
</gene>
<accession>A0A560M341</accession>
<feature type="region of interest" description="Disordered" evidence="1">
    <location>
        <begin position="130"/>
        <end position="212"/>
    </location>
</feature>
<keyword evidence="2" id="KW-0812">Transmembrane</keyword>
<feature type="compositionally biased region" description="Pro residues" evidence="1">
    <location>
        <begin position="203"/>
        <end position="212"/>
    </location>
</feature>
<dbReference type="RefSeq" id="WP_146986456.1">
    <property type="nucleotide sequence ID" value="NZ_VITY01000004.1"/>
</dbReference>
<keyword evidence="4" id="KW-1185">Reference proteome</keyword>
<dbReference type="EMBL" id="VITY01000004">
    <property type="protein sequence ID" value="TWC01225.1"/>
    <property type="molecule type" value="Genomic_DNA"/>
</dbReference>
<feature type="compositionally biased region" description="Pro residues" evidence="1">
    <location>
        <begin position="141"/>
        <end position="174"/>
    </location>
</feature>
<protein>
    <submittedName>
        <fullName evidence="3">Uncharacterized protein</fullName>
    </submittedName>
</protein>
<feature type="compositionally biased region" description="Low complexity" evidence="1">
    <location>
        <begin position="130"/>
        <end position="140"/>
    </location>
</feature>
<dbReference type="STRING" id="1755647.AS156_08695"/>
<evidence type="ECO:0000256" key="2">
    <source>
        <dbReference type="SAM" id="Phobius"/>
    </source>
</evidence>
<evidence type="ECO:0000313" key="3">
    <source>
        <dbReference type="EMBL" id="TWC01225.1"/>
    </source>
</evidence>
<feature type="transmembrane region" description="Helical" evidence="2">
    <location>
        <begin position="71"/>
        <end position="91"/>
    </location>
</feature>
<dbReference type="OrthoDB" id="9811032at2"/>
<feature type="transmembrane region" description="Helical" evidence="2">
    <location>
        <begin position="97"/>
        <end position="117"/>
    </location>
</feature>
<dbReference type="Proteomes" id="UP000321304">
    <property type="component" value="Unassembled WGS sequence"/>
</dbReference>
<dbReference type="AlphaFoldDB" id="A0A560M341"/>
<feature type="transmembrane region" description="Helical" evidence="2">
    <location>
        <begin position="7"/>
        <end position="26"/>
    </location>
</feature>
<evidence type="ECO:0000256" key="1">
    <source>
        <dbReference type="SAM" id="MobiDB-lite"/>
    </source>
</evidence>
<keyword evidence="2" id="KW-0472">Membrane</keyword>
<feature type="transmembrane region" description="Helical" evidence="2">
    <location>
        <begin position="41"/>
        <end position="59"/>
    </location>
</feature>